<dbReference type="AlphaFoldDB" id="A0A6N2YYW7"/>
<keyword evidence="1" id="KW-1133">Transmembrane helix</keyword>
<gene>
    <name evidence="2" type="ORF">CILFYP54_01364</name>
</gene>
<protein>
    <submittedName>
        <fullName evidence="2">Uncharacterized protein</fullName>
    </submittedName>
</protein>
<proteinExistence type="predicted"/>
<accession>A0A6N2YYW7</accession>
<dbReference type="EMBL" id="CACRTN010000009">
    <property type="protein sequence ID" value="VYT72275.1"/>
    <property type="molecule type" value="Genomic_DNA"/>
</dbReference>
<reference evidence="2" key="1">
    <citation type="submission" date="2019-11" db="EMBL/GenBank/DDBJ databases">
        <authorList>
            <person name="Feng L."/>
        </authorList>
    </citation>
    <scope>NUCLEOTIDE SEQUENCE</scope>
    <source>
        <strain evidence="2">CintestinalisLFYP54</strain>
    </source>
</reference>
<keyword evidence="1" id="KW-0472">Membrane</keyword>
<sequence length="79" mass="8663">MIPAVAYSENGVSLSRLNQSLATLLGLAALVAIGWFSGLIPLILSWIQIALQFALFLFLLPIVLAILGIINFFMPRSYR</sequence>
<organism evidence="2">
    <name type="scientific">Collinsella intestinalis</name>
    <dbReference type="NCBI Taxonomy" id="147207"/>
    <lineage>
        <taxon>Bacteria</taxon>
        <taxon>Bacillati</taxon>
        <taxon>Actinomycetota</taxon>
        <taxon>Coriobacteriia</taxon>
        <taxon>Coriobacteriales</taxon>
        <taxon>Coriobacteriaceae</taxon>
        <taxon>Collinsella</taxon>
    </lineage>
</organism>
<keyword evidence="1" id="KW-0812">Transmembrane</keyword>
<evidence type="ECO:0000256" key="1">
    <source>
        <dbReference type="SAM" id="Phobius"/>
    </source>
</evidence>
<feature type="transmembrane region" description="Helical" evidence="1">
    <location>
        <begin position="53"/>
        <end position="74"/>
    </location>
</feature>
<feature type="transmembrane region" description="Helical" evidence="1">
    <location>
        <begin position="21"/>
        <end position="47"/>
    </location>
</feature>
<name>A0A6N2YYW7_9ACTN</name>
<evidence type="ECO:0000313" key="2">
    <source>
        <dbReference type="EMBL" id="VYT72275.1"/>
    </source>
</evidence>